<evidence type="ECO:0000313" key="2">
    <source>
        <dbReference type="EMBL" id="GMF25421.1"/>
    </source>
</evidence>
<dbReference type="Proteomes" id="UP001165083">
    <property type="component" value="Unassembled WGS sequence"/>
</dbReference>
<comment type="caution">
    <text evidence="2">The sequence shown here is derived from an EMBL/GenBank/DDBJ whole genome shotgun (WGS) entry which is preliminary data.</text>
</comment>
<accession>A0A9W6X0G4</accession>
<feature type="compositionally biased region" description="Basic and acidic residues" evidence="1">
    <location>
        <begin position="152"/>
        <end position="162"/>
    </location>
</feature>
<organism evidence="2 3">
    <name type="scientific">Phytophthora lilii</name>
    <dbReference type="NCBI Taxonomy" id="2077276"/>
    <lineage>
        <taxon>Eukaryota</taxon>
        <taxon>Sar</taxon>
        <taxon>Stramenopiles</taxon>
        <taxon>Oomycota</taxon>
        <taxon>Peronosporomycetes</taxon>
        <taxon>Peronosporales</taxon>
        <taxon>Peronosporaceae</taxon>
        <taxon>Phytophthora</taxon>
    </lineage>
</organism>
<dbReference type="OrthoDB" id="129684at2759"/>
<reference evidence="2" key="1">
    <citation type="submission" date="2023-04" db="EMBL/GenBank/DDBJ databases">
        <title>Phytophthora lilii NBRC 32176.</title>
        <authorList>
            <person name="Ichikawa N."/>
            <person name="Sato H."/>
            <person name="Tonouchi N."/>
        </authorList>
    </citation>
    <scope>NUCLEOTIDE SEQUENCE</scope>
    <source>
        <strain evidence="2">NBRC 32176</strain>
    </source>
</reference>
<evidence type="ECO:0000256" key="1">
    <source>
        <dbReference type="SAM" id="MobiDB-lite"/>
    </source>
</evidence>
<evidence type="ECO:0000313" key="3">
    <source>
        <dbReference type="Proteomes" id="UP001165083"/>
    </source>
</evidence>
<gene>
    <name evidence="2" type="ORF">Plil01_001049500</name>
</gene>
<name>A0A9W6X0G4_9STRA</name>
<dbReference type="AlphaFoldDB" id="A0A9W6X0G4"/>
<feature type="compositionally biased region" description="Basic and acidic residues" evidence="1">
    <location>
        <begin position="101"/>
        <end position="113"/>
    </location>
</feature>
<protein>
    <submittedName>
        <fullName evidence="2">Unnamed protein product</fullName>
    </submittedName>
</protein>
<keyword evidence="3" id="KW-1185">Reference proteome</keyword>
<sequence>MATLSFSTRAELLESCVMFPDDFLRAVERFGPNGSIDVGARLKRIAVVLRPKETAERYEKKFQLWLKSRRIQASRLQDDPEEVRLCRQCFAYVRASTAETTHWHREETRDNRSPSRARSRKRSVSIDSDRDDSSLGLKRTRHGSGDETPTLVKEKERSVDAD</sequence>
<dbReference type="EMBL" id="BSXW01000552">
    <property type="protein sequence ID" value="GMF25421.1"/>
    <property type="molecule type" value="Genomic_DNA"/>
</dbReference>
<feature type="region of interest" description="Disordered" evidence="1">
    <location>
        <begin position="101"/>
        <end position="162"/>
    </location>
</feature>
<proteinExistence type="predicted"/>